<dbReference type="Pfam" id="PF00850">
    <property type="entry name" value="Hist_deacetyl"/>
    <property type="match status" value="1"/>
</dbReference>
<dbReference type="InterPro" id="IPR000286">
    <property type="entry name" value="HDACs"/>
</dbReference>
<name>A0A7X4KM42_9BURK</name>
<proteinExistence type="inferred from homology"/>
<dbReference type="EMBL" id="WWCU01000009">
    <property type="protein sequence ID" value="MYN07723.1"/>
    <property type="molecule type" value="Genomic_DNA"/>
</dbReference>
<dbReference type="PANTHER" id="PTHR10625">
    <property type="entry name" value="HISTONE DEACETYLASE HDAC1-RELATED"/>
    <property type="match status" value="1"/>
</dbReference>
<dbReference type="InterPro" id="IPR023696">
    <property type="entry name" value="Ureohydrolase_dom_sf"/>
</dbReference>
<dbReference type="AlphaFoldDB" id="A0A7X4KM42"/>
<dbReference type="Proteomes" id="UP000450676">
    <property type="component" value="Unassembled WGS sequence"/>
</dbReference>
<sequence>MTKPRKHVHTRVYTHVDCYDHQPGAGHPESPQRLALVLEALKTSEFAALDWREAPLGTRAQTELIHDADYYDAVAEALPTSGVVPLDGGDTMLSPGSWRAVMRCIGAACAGVDDVMLGEAANVFCATRPCGHHAEPDRAMGFCIFNQAAIAAAHASRAYELERVVVVDFDVHHGNGTQAAFSPLPGLFYASCHQSPLYPGTGLRSETGSRNNILNVPLPPGCASAAFRDRMRLELLPAVRAWAPELLVISAGFDAHRDDPLAGLQLDDKDFHWITRELMAIAADTAKGRVVSILEGGYSLAGLAGGAAAHVRALMG</sequence>
<dbReference type="InterPro" id="IPR023801">
    <property type="entry name" value="His_deacetylse_dom"/>
</dbReference>
<dbReference type="RefSeq" id="WP_161072073.1">
    <property type="nucleotide sequence ID" value="NZ_WWCU01000009.1"/>
</dbReference>
<evidence type="ECO:0000259" key="2">
    <source>
        <dbReference type="Pfam" id="PF00850"/>
    </source>
</evidence>
<protein>
    <submittedName>
        <fullName evidence="3">Histone deacetylase family protein</fullName>
    </submittedName>
</protein>
<evidence type="ECO:0000313" key="4">
    <source>
        <dbReference type="Proteomes" id="UP000450676"/>
    </source>
</evidence>
<dbReference type="SUPFAM" id="SSF52768">
    <property type="entry name" value="Arginase/deacetylase"/>
    <property type="match status" value="1"/>
</dbReference>
<comment type="caution">
    <text evidence="3">The sequence shown here is derived from an EMBL/GenBank/DDBJ whole genome shotgun (WGS) entry which is preliminary data.</text>
</comment>
<dbReference type="PRINTS" id="PR01270">
    <property type="entry name" value="HDASUPER"/>
</dbReference>
<accession>A0A7X4KM42</accession>
<reference evidence="3 4" key="1">
    <citation type="submission" date="2019-12" db="EMBL/GenBank/DDBJ databases">
        <title>Novel species isolated from a subtropical stream in China.</title>
        <authorList>
            <person name="Lu H."/>
        </authorList>
    </citation>
    <scope>NUCLEOTIDE SEQUENCE [LARGE SCALE GENOMIC DNA]</scope>
    <source>
        <strain evidence="3 4">FT127W</strain>
    </source>
</reference>
<dbReference type="GO" id="GO:0004407">
    <property type="term" value="F:histone deacetylase activity"/>
    <property type="evidence" value="ECO:0007669"/>
    <property type="project" value="TreeGrafter"/>
</dbReference>
<dbReference type="PANTHER" id="PTHR10625:SF10">
    <property type="entry name" value="HISTONE DEACETYLASE HDAC1"/>
    <property type="match status" value="1"/>
</dbReference>
<evidence type="ECO:0000256" key="1">
    <source>
        <dbReference type="ARBA" id="ARBA00005947"/>
    </source>
</evidence>
<dbReference type="CDD" id="cd11599">
    <property type="entry name" value="HDAC_classII_2"/>
    <property type="match status" value="1"/>
</dbReference>
<dbReference type="InterPro" id="IPR037138">
    <property type="entry name" value="His_deacetylse_dom_sf"/>
</dbReference>
<dbReference type="GO" id="GO:0040029">
    <property type="term" value="P:epigenetic regulation of gene expression"/>
    <property type="evidence" value="ECO:0007669"/>
    <property type="project" value="TreeGrafter"/>
</dbReference>
<dbReference type="Gene3D" id="3.40.800.20">
    <property type="entry name" value="Histone deacetylase domain"/>
    <property type="match status" value="1"/>
</dbReference>
<organism evidence="3 4">
    <name type="scientific">Pseudoduganella aquatica</name>
    <dbReference type="NCBI Taxonomy" id="2660641"/>
    <lineage>
        <taxon>Bacteria</taxon>
        <taxon>Pseudomonadati</taxon>
        <taxon>Pseudomonadota</taxon>
        <taxon>Betaproteobacteria</taxon>
        <taxon>Burkholderiales</taxon>
        <taxon>Oxalobacteraceae</taxon>
        <taxon>Telluria group</taxon>
        <taxon>Pseudoduganella</taxon>
    </lineage>
</organism>
<evidence type="ECO:0000313" key="3">
    <source>
        <dbReference type="EMBL" id="MYN07723.1"/>
    </source>
</evidence>
<feature type="domain" description="Histone deacetylase" evidence="2">
    <location>
        <begin position="27"/>
        <end position="314"/>
    </location>
</feature>
<keyword evidence="4" id="KW-1185">Reference proteome</keyword>
<gene>
    <name evidence="3" type="ORF">GTP77_10260</name>
</gene>
<comment type="similarity">
    <text evidence="1">Belongs to the histone deacetylase family.</text>
</comment>